<dbReference type="SMART" id="SM00369">
    <property type="entry name" value="LRR_TYP"/>
    <property type="match status" value="14"/>
</dbReference>
<dbReference type="FunFam" id="3.80.10.10:FF:000116">
    <property type="entry name" value="Leucine-rich repeat-containing protein 40"/>
    <property type="match status" value="1"/>
</dbReference>
<proteinExistence type="predicted"/>
<dbReference type="InterPro" id="IPR003591">
    <property type="entry name" value="Leu-rich_rpt_typical-subtyp"/>
</dbReference>
<dbReference type="Proteomes" id="UP000078200">
    <property type="component" value="Unassembled WGS sequence"/>
</dbReference>
<dbReference type="PANTHER" id="PTHR48051">
    <property type="match status" value="1"/>
</dbReference>
<dbReference type="SMART" id="SM00364">
    <property type="entry name" value="LRR_BAC"/>
    <property type="match status" value="11"/>
</dbReference>
<protein>
    <recommendedName>
        <fullName evidence="4">Disease resistance R13L4/SHOC-2-like LRR domain-containing protein</fullName>
    </recommendedName>
</protein>
<dbReference type="SUPFAM" id="SSF52058">
    <property type="entry name" value="L domain-like"/>
    <property type="match status" value="1"/>
</dbReference>
<dbReference type="PROSITE" id="PS51450">
    <property type="entry name" value="LRR"/>
    <property type="match status" value="8"/>
</dbReference>
<reference evidence="5" key="1">
    <citation type="submission" date="2020-05" db="UniProtKB">
        <authorList>
            <consortium name="EnsemblMetazoa"/>
        </authorList>
    </citation>
    <scope>IDENTIFICATION</scope>
    <source>
        <strain evidence="5">TTRI</strain>
    </source>
</reference>
<dbReference type="SUPFAM" id="SSF52075">
    <property type="entry name" value="Outer arm dynein light chain 1"/>
    <property type="match status" value="2"/>
</dbReference>
<dbReference type="PRINTS" id="PR00019">
    <property type="entry name" value="LEURICHRPT"/>
</dbReference>
<dbReference type="Pfam" id="PF23598">
    <property type="entry name" value="LRR_14"/>
    <property type="match status" value="1"/>
</dbReference>
<dbReference type="VEuPathDB" id="VectorBase:GAUT029603"/>
<dbReference type="GO" id="GO:0005737">
    <property type="term" value="C:cytoplasm"/>
    <property type="evidence" value="ECO:0007669"/>
    <property type="project" value="TreeGrafter"/>
</dbReference>
<dbReference type="Pfam" id="PF00560">
    <property type="entry name" value="LRR_1"/>
    <property type="match status" value="2"/>
</dbReference>
<dbReference type="InterPro" id="IPR050216">
    <property type="entry name" value="LRR_domain-containing"/>
</dbReference>
<evidence type="ECO:0000256" key="1">
    <source>
        <dbReference type="ARBA" id="ARBA00022614"/>
    </source>
</evidence>
<evidence type="ECO:0000256" key="3">
    <source>
        <dbReference type="SAM" id="MobiDB-lite"/>
    </source>
</evidence>
<dbReference type="SMART" id="SM00365">
    <property type="entry name" value="LRR_SD22"/>
    <property type="match status" value="7"/>
</dbReference>
<feature type="region of interest" description="Disordered" evidence="3">
    <location>
        <begin position="60"/>
        <end position="92"/>
    </location>
</feature>
<keyword evidence="1" id="KW-0433">Leucine-rich repeat</keyword>
<dbReference type="EnsemblMetazoa" id="GAUT029603-RA">
    <property type="protein sequence ID" value="GAUT029603-PA"/>
    <property type="gene ID" value="GAUT029603"/>
</dbReference>
<dbReference type="InterPro" id="IPR055414">
    <property type="entry name" value="LRR_R13L4/SHOC2-like"/>
</dbReference>
<dbReference type="InterPro" id="IPR032675">
    <property type="entry name" value="LRR_dom_sf"/>
</dbReference>
<keyword evidence="2" id="KW-0677">Repeat</keyword>
<dbReference type="Pfam" id="PF13855">
    <property type="entry name" value="LRR_8"/>
    <property type="match status" value="2"/>
</dbReference>
<dbReference type="Gene3D" id="3.80.10.10">
    <property type="entry name" value="Ribonuclease Inhibitor"/>
    <property type="match status" value="4"/>
</dbReference>
<organism evidence="5 6">
    <name type="scientific">Glossina austeni</name>
    <name type="common">Savannah tsetse fly</name>
    <dbReference type="NCBI Taxonomy" id="7395"/>
    <lineage>
        <taxon>Eukaryota</taxon>
        <taxon>Metazoa</taxon>
        <taxon>Ecdysozoa</taxon>
        <taxon>Arthropoda</taxon>
        <taxon>Hexapoda</taxon>
        <taxon>Insecta</taxon>
        <taxon>Pterygota</taxon>
        <taxon>Neoptera</taxon>
        <taxon>Endopterygota</taxon>
        <taxon>Diptera</taxon>
        <taxon>Brachycera</taxon>
        <taxon>Muscomorpha</taxon>
        <taxon>Hippoboscoidea</taxon>
        <taxon>Glossinidae</taxon>
        <taxon>Glossina</taxon>
    </lineage>
</organism>
<evidence type="ECO:0000259" key="4">
    <source>
        <dbReference type="Pfam" id="PF23598"/>
    </source>
</evidence>
<feature type="compositionally biased region" description="Polar residues" evidence="3">
    <location>
        <begin position="63"/>
        <end position="73"/>
    </location>
</feature>
<keyword evidence="6" id="KW-1185">Reference proteome</keyword>
<evidence type="ECO:0000256" key="2">
    <source>
        <dbReference type="ARBA" id="ARBA00022737"/>
    </source>
</evidence>
<evidence type="ECO:0000313" key="6">
    <source>
        <dbReference type="Proteomes" id="UP000078200"/>
    </source>
</evidence>
<evidence type="ECO:0000313" key="5">
    <source>
        <dbReference type="EnsemblMetazoa" id="GAUT029603-PA"/>
    </source>
</evidence>
<dbReference type="AlphaFoldDB" id="A0A1A9V8V7"/>
<dbReference type="PANTHER" id="PTHR48051:SF1">
    <property type="entry name" value="RAS SUPPRESSOR PROTEIN 1"/>
    <property type="match status" value="1"/>
</dbReference>
<dbReference type="STRING" id="7395.A0A1A9V8V7"/>
<feature type="region of interest" description="Disordered" evidence="3">
    <location>
        <begin position="172"/>
        <end position="197"/>
    </location>
</feature>
<name>A0A1A9V8V7_GLOAU</name>
<accession>A0A1A9V8V7</accession>
<dbReference type="InterPro" id="IPR001611">
    <property type="entry name" value="Leu-rich_rpt"/>
</dbReference>
<sequence>RSDNCADWQYYKTYYRSFAAGFGNNFFHNPLIYYHQIPCYCLSGITYVNEYTQILRMQRKMSAPSSKPQTSAESFCRRSRAPPRRSERPTLRNLNPIFRKREPSEDNTILTEKLLKLARLRGELNLSSRALATGNKIASNKSKTKELTSFCMCGPYPRRRYYHIREYRMATSASELEESEETSSSKNEVDLVEESEKQAKNLPDKVYEINEPDESVEVTLDGLVAKEEDAWWNQVPIRTLDLSSNQLTHLSPKIEKLNTLNALMLHDNALTSLPREIAQLERLLRLNLSHNKLCELPHELFRLPNLRYLNLSHNEFVELHPDISDLHMLEVLVRKAVKVIKLLIHLILTNLNQKRTNLLIISTHKSCHNHSYQSHLTITSNPSIIQQDVSNNQLNSLPRGVGFLVRLTTLSLAHNKIKELPNDVVDMRSLQKLDLMNNDLLSLPEDMGSLRKLQCLYAQHNDITVLPHFEGCDLQELHVSNNFIERLPKRLCSSSPHLKILDLRDNKIAELPDEIGHLQSLIRLDLSNNSITNLPYALSTLPHLTSLQVEGNPIKSIQRHILQCGTVRILKTLRDRADSAEVSSKSSNSSLLQNFDNRAMGGDGLNSPRRRPVDEDSIFPDRYKMRKTRCLAVTMQQLNDVPGEIFEAAADENVNLVDFSRNRLTTLPLGLLAMKDVATEIIFANNLISYVPPFISQFTRITLINFSCNNLSTLPQEFGVLVTMRELNISNNRFEYLPSCIFELKGLEILLARDNRIKGIDATINGLGSLQRLATLDLRNNDIEQVPPILGNLTNITTLDIIGNPFKLPRHQTLEKGTEAIMSYLRDRIPT</sequence>
<feature type="domain" description="Disease resistance R13L4/SHOC-2-like LRR" evidence="4">
    <location>
        <begin position="399"/>
        <end position="468"/>
    </location>
</feature>
<dbReference type="FunFam" id="3.80.10.10:FF:000193">
    <property type="entry name" value="Leucine-rich repeat-containing protein 40"/>
    <property type="match status" value="1"/>
</dbReference>